<proteinExistence type="predicted"/>
<accession>A0AAE1Y6H4</accession>
<organism evidence="1 2">
    <name type="scientific">Sesamum alatum</name>
    <dbReference type="NCBI Taxonomy" id="300844"/>
    <lineage>
        <taxon>Eukaryota</taxon>
        <taxon>Viridiplantae</taxon>
        <taxon>Streptophyta</taxon>
        <taxon>Embryophyta</taxon>
        <taxon>Tracheophyta</taxon>
        <taxon>Spermatophyta</taxon>
        <taxon>Magnoliopsida</taxon>
        <taxon>eudicotyledons</taxon>
        <taxon>Gunneridae</taxon>
        <taxon>Pentapetalae</taxon>
        <taxon>asterids</taxon>
        <taxon>lamiids</taxon>
        <taxon>Lamiales</taxon>
        <taxon>Pedaliaceae</taxon>
        <taxon>Sesamum</taxon>
    </lineage>
</organism>
<name>A0AAE1Y6H4_9LAMI</name>
<comment type="caution">
    <text evidence="1">The sequence shown here is derived from an EMBL/GenBank/DDBJ whole genome shotgun (WGS) entry which is preliminary data.</text>
</comment>
<gene>
    <name evidence="1" type="ORF">Salat_1653400</name>
</gene>
<keyword evidence="2" id="KW-1185">Reference proteome</keyword>
<reference evidence="1" key="2">
    <citation type="journal article" date="2024" name="Plant">
        <title>Genomic evolution and insights into agronomic trait innovations of Sesamum species.</title>
        <authorList>
            <person name="Miao H."/>
            <person name="Wang L."/>
            <person name="Qu L."/>
            <person name="Liu H."/>
            <person name="Sun Y."/>
            <person name="Le M."/>
            <person name="Wang Q."/>
            <person name="Wei S."/>
            <person name="Zheng Y."/>
            <person name="Lin W."/>
            <person name="Duan Y."/>
            <person name="Cao H."/>
            <person name="Xiong S."/>
            <person name="Wang X."/>
            <person name="Wei L."/>
            <person name="Li C."/>
            <person name="Ma Q."/>
            <person name="Ju M."/>
            <person name="Zhao R."/>
            <person name="Li G."/>
            <person name="Mu C."/>
            <person name="Tian Q."/>
            <person name="Mei H."/>
            <person name="Zhang T."/>
            <person name="Gao T."/>
            <person name="Zhang H."/>
        </authorList>
    </citation>
    <scope>NUCLEOTIDE SEQUENCE</scope>
    <source>
        <strain evidence="1">3651</strain>
    </source>
</reference>
<feature type="non-terminal residue" evidence="1">
    <location>
        <position position="112"/>
    </location>
</feature>
<evidence type="ECO:0000313" key="1">
    <source>
        <dbReference type="EMBL" id="KAK4424598.1"/>
    </source>
</evidence>
<reference evidence="1" key="1">
    <citation type="submission" date="2020-06" db="EMBL/GenBank/DDBJ databases">
        <authorList>
            <person name="Li T."/>
            <person name="Hu X."/>
            <person name="Zhang T."/>
            <person name="Song X."/>
            <person name="Zhang H."/>
            <person name="Dai N."/>
            <person name="Sheng W."/>
            <person name="Hou X."/>
            <person name="Wei L."/>
        </authorList>
    </citation>
    <scope>NUCLEOTIDE SEQUENCE</scope>
    <source>
        <strain evidence="1">3651</strain>
        <tissue evidence="1">Leaf</tissue>
    </source>
</reference>
<protein>
    <submittedName>
        <fullName evidence="1">Uncharacterized protein</fullName>
    </submittedName>
</protein>
<sequence>MFITGLPASTPLPNCIKKSNPKQRRRKVFYSCLSASQIRRFPNRATFRTAAGIQWAGKKNNLAKLKHLSSQRKKKAKAILGHLSSPVSNRRRPPWHSLDQVSNLVTITFWVT</sequence>
<dbReference type="Proteomes" id="UP001293254">
    <property type="component" value="Unassembled WGS sequence"/>
</dbReference>
<evidence type="ECO:0000313" key="2">
    <source>
        <dbReference type="Proteomes" id="UP001293254"/>
    </source>
</evidence>
<dbReference type="EMBL" id="JACGWO010000006">
    <property type="protein sequence ID" value="KAK4424598.1"/>
    <property type="molecule type" value="Genomic_DNA"/>
</dbReference>
<dbReference type="AlphaFoldDB" id="A0AAE1Y6H4"/>